<dbReference type="FunFam" id="1.20.58.1040:FF:000001">
    <property type="entry name" value="Glucan endo-1,3-beta-glucosidase 4"/>
    <property type="match status" value="1"/>
</dbReference>
<name>A0ABC8YLM2_9POAL</name>
<dbReference type="GO" id="GO:0098552">
    <property type="term" value="C:side of membrane"/>
    <property type="evidence" value="ECO:0007669"/>
    <property type="project" value="UniProtKB-KW"/>
</dbReference>
<dbReference type="PANTHER" id="PTHR31044">
    <property type="entry name" value="BETA-1,3 GLUCANASE"/>
    <property type="match status" value="1"/>
</dbReference>
<evidence type="ECO:0000313" key="9">
    <source>
        <dbReference type="EMBL" id="CAL4944419.1"/>
    </source>
</evidence>
<keyword evidence="3" id="KW-0449">Lipoprotein</keyword>
<evidence type="ECO:0000256" key="1">
    <source>
        <dbReference type="ARBA" id="ARBA00004609"/>
    </source>
</evidence>
<evidence type="ECO:0000256" key="7">
    <source>
        <dbReference type="ARBA" id="ARBA00023180"/>
    </source>
</evidence>
<proteinExistence type="predicted"/>
<dbReference type="EMBL" id="OZ075126">
    <property type="protein sequence ID" value="CAL4944419.1"/>
    <property type="molecule type" value="Genomic_DNA"/>
</dbReference>
<dbReference type="InterPro" id="IPR012946">
    <property type="entry name" value="X8"/>
</dbReference>
<dbReference type="Gene3D" id="1.20.58.1040">
    <property type="match status" value="1"/>
</dbReference>
<keyword evidence="10" id="KW-1185">Reference proteome</keyword>
<dbReference type="AlphaFoldDB" id="A0ABC8YLM2"/>
<evidence type="ECO:0000256" key="2">
    <source>
        <dbReference type="ARBA" id="ARBA00022475"/>
    </source>
</evidence>
<organism evidence="9 10">
    <name type="scientific">Urochloa decumbens</name>
    <dbReference type="NCBI Taxonomy" id="240449"/>
    <lineage>
        <taxon>Eukaryota</taxon>
        <taxon>Viridiplantae</taxon>
        <taxon>Streptophyta</taxon>
        <taxon>Embryophyta</taxon>
        <taxon>Tracheophyta</taxon>
        <taxon>Spermatophyta</taxon>
        <taxon>Magnoliopsida</taxon>
        <taxon>Liliopsida</taxon>
        <taxon>Poales</taxon>
        <taxon>Poaceae</taxon>
        <taxon>PACMAD clade</taxon>
        <taxon>Panicoideae</taxon>
        <taxon>Panicodae</taxon>
        <taxon>Paniceae</taxon>
        <taxon>Melinidinae</taxon>
        <taxon>Urochloa</taxon>
    </lineage>
</organism>
<evidence type="ECO:0000256" key="4">
    <source>
        <dbReference type="ARBA" id="ARBA00022729"/>
    </source>
</evidence>
<reference evidence="10" key="1">
    <citation type="submission" date="2024-06" db="EMBL/GenBank/DDBJ databases">
        <authorList>
            <person name="Ryan C."/>
        </authorList>
    </citation>
    <scope>NUCLEOTIDE SEQUENCE [LARGE SCALE GENOMIC DNA]</scope>
</reference>
<feature type="domain" description="X8" evidence="8">
    <location>
        <begin position="54"/>
        <end position="139"/>
    </location>
</feature>
<sequence>MHTSLPPNAGRVKNWNLKKQAATRMTLLLYLIPEGLFFFPCTLRLPNDQNWDKQWCISDEQTPDDFLQQALNWACSPGGADCTMIEPNKSCYLPNTVRDHASYAFNNYWRKFKKHGGTCYFNAAAIVTDLDPSHNSCHFEPAT</sequence>
<evidence type="ECO:0000259" key="8">
    <source>
        <dbReference type="SMART" id="SM00768"/>
    </source>
</evidence>
<dbReference type="SMART" id="SM00768">
    <property type="entry name" value="X8"/>
    <property type="match status" value="1"/>
</dbReference>
<keyword evidence="4" id="KW-0732">Signal</keyword>
<keyword evidence="2" id="KW-1003">Cell membrane</keyword>
<evidence type="ECO:0000256" key="5">
    <source>
        <dbReference type="ARBA" id="ARBA00023136"/>
    </source>
</evidence>
<dbReference type="Pfam" id="PF07983">
    <property type="entry name" value="X8"/>
    <property type="match status" value="1"/>
</dbReference>
<dbReference type="GO" id="GO:0005886">
    <property type="term" value="C:plasma membrane"/>
    <property type="evidence" value="ECO:0007669"/>
    <property type="project" value="UniProtKB-SubCell"/>
</dbReference>
<keyword evidence="5" id="KW-0472">Membrane</keyword>
<evidence type="ECO:0000313" key="10">
    <source>
        <dbReference type="Proteomes" id="UP001497457"/>
    </source>
</evidence>
<protein>
    <recommendedName>
        <fullName evidence="8">X8 domain-containing protein</fullName>
    </recommendedName>
</protein>
<dbReference type="GO" id="GO:0009506">
    <property type="term" value="C:plasmodesma"/>
    <property type="evidence" value="ECO:0007669"/>
    <property type="project" value="UniProtKB-ARBA"/>
</dbReference>
<reference evidence="9 10" key="2">
    <citation type="submission" date="2024-10" db="EMBL/GenBank/DDBJ databases">
        <authorList>
            <person name="Ryan C."/>
        </authorList>
    </citation>
    <scope>NUCLEOTIDE SEQUENCE [LARGE SCALE GENOMIC DNA]</scope>
</reference>
<keyword evidence="6" id="KW-1015">Disulfide bond</keyword>
<gene>
    <name evidence="9" type="ORF">URODEC1_LOCUS34797</name>
</gene>
<keyword evidence="3" id="KW-0336">GPI-anchor</keyword>
<accession>A0ABC8YLM2</accession>
<dbReference type="Proteomes" id="UP001497457">
    <property type="component" value="Chromosome 16b"/>
</dbReference>
<comment type="subcellular location">
    <subcellularLocation>
        <location evidence="1">Cell membrane</location>
        <topology evidence="1">Lipid-anchor</topology>
        <topology evidence="1">GPI-anchor</topology>
    </subcellularLocation>
</comment>
<evidence type="ECO:0000256" key="3">
    <source>
        <dbReference type="ARBA" id="ARBA00022622"/>
    </source>
</evidence>
<dbReference type="InterPro" id="IPR044788">
    <property type="entry name" value="X8_dom_prot"/>
</dbReference>
<evidence type="ECO:0000256" key="6">
    <source>
        <dbReference type="ARBA" id="ARBA00023157"/>
    </source>
</evidence>
<keyword evidence="7" id="KW-0325">Glycoprotein</keyword>
<dbReference type="PANTHER" id="PTHR31044:SF35">
    <property type="entry name" value="GLUCAN ENDO-1,3-BETA-GLUCOSIDASE 4-LIKE"/>
    <property type="match status" value="1"/>
</dbReference>